<dbReference type="PROSITE" id="PS51782">
    <property type="entry name" value="LYSM"/>
    <property type="match status" value="1"/>
</dbReference>
<dbReference type="InterPro" id="IPR018392">
    <property type="entry name" value="LysM"/>
</dbReference>
<feature type="chain" id="PRO_5043586134" evidence="1">
    <location>
        <begin position="25"/>
        <end position="171"/>
    </location>
</feature>
<dbReference type="CDD" id="cd00118">
    <property type="entry name" value="LysM"/>
    <property type="match status" value="1"/>
</dbReference>
<dbReference type="AlphaFoldDB" id="A0AAV8E352"/>
<dbReference type="InterPro" id="IPR036779">
    <property type="entry name" value="LysM_dom_sf"/>
</dbReference>
<evidence type="ECO:0000259" key="2">
    <source>
        <dbReference type="PROSITE" id="PS51782"/>
    </source>
</evidence>
<reference evidence="3" key="1">
    <citation type="submission" date="2022-08" db="EMBL/GenBank/DDBJ databases">
        <authorList>
            <person name="Marques A."/>
        </authorList>
    </citation>
    <scope>NUCLEOTIDE SEQUENCE</scope>
    <source>
        <strain evidence="3">RhyPub2mFocal</strain>
        <tissue evidence="3">Leaves</tissue>
    </source>
</reference>
<proteinExistence type="predicted"/>
<sequence length="171" mass="18091">MKSSPYNSSALLLLLRCLVAVSEAVIFTCNTMTTATCRSIIGYMSRNATTYGNVSSLFQVPLASILGTNNLHYTTSSSTGTVPGNTTIKILVPCQCTNGVGQSDHIPVYTIDIGQVESGNTVEVKKVVHLAYQVESGNTVASIAAMYGTADSTLLEVNEISDSKSLEPEKS</sequence>
<evidence type="ECO:0000313" key="4">
    <source>
        <dbReference type="Proteomes" id="UP001140206"/>
    </source>
</evidence>
<protein>
    <submittedName>
        <fullName evidence="3">LysM domain-containing GPI-anchored protein 2</fullName>
    </submittedName>
</protein>
<dbReference type="Gene3D" id="3.10.350.10">
    <property type="entry name" value="LysM domain"/>
    <property type="match status" value="1"/>
</dbReference>
<feature type="domain" description="LysM" evidence="2">
    <location>
        <begin position="130"/>
        <end position="171"/>
    </location>
</feature>
<evidence type="ECO:0000313" key="3">
    <source>
        <dbReference type="EMBL" id="KAJ4773886.1"/>
    </source>
</evidence>
<feature type="signal peptide" evidence="1">
    <location>
        <begin position="1"/>
        <end position="24"/>
    </location>
</feature>
<keyword evidence="4" id="KW-1185">Reference proteome</keyword>
<comment type="caution">
    <text evidence="3">The sequence shown here is derived from an EMBL/GenBank/DDBJ whole genome shotgun (WGS) entry which is preliminary data.</text>
</comment>
<dbReference type="Proteomes" id="UP001140206">
    <property type="component" value="Chromosome 3"/>
</dbReference>
<dbReference type="PANTHER" id="PTHR33734">
    <property type="entry name" value="LYSM DOMAIN-CONTAINING GPI-ANCHORED PROTEIN 2"/>
    <property type="match status" value="1"/>
</dbReference>
<organism evidence="3 4">
    <name type="scientific">Rhynchospora pubera</name>
    <dbReference type="NCBI Taxonomy" id="906938"/>
    <lineage>
        <taxon>Eukaryota</taxon>
        <taxon>Viridiplantae</taxon>
        <taxon>Streptophyta</taxon>
        <taxon>Embryophyta</taxon>
        <taxon>Tracheophyta</taxon>
        <taxon>Spermatophyta</taxon>
        <taxon>Magnoliopsida</taxon>
        <taxon>Liliopsida</taxon>
        <taxon>Poales</taxon>
        <taxon>Cyperaceae</taxon>
        <taxon>Cyperoideae</taxon>
        <taxon>Rhynchosporeae</taxon>
        <taxon>Rhynchospora</taxon>
    </lineage>
</organism>
<dbReference type="PANTHER" id="PTHR33734:SF11">
    <property type="entry name" value="LYSM DOMAIN-CONTAINING GPI-ANCHORED PROTEIN 2"/>
    <property type="match status" value="1"/>
</dbReference>
<dbReference type="Pfam" id="PF01476">
    <property type="entry name" value="LysM"/>
    <property type="match status" value="1"/>
</dbReference>
<keyword evidence="1" id="KW-0732">Signal</keyword>
<dbReference type="EMBL" id="JAMFTS010000003">
    <property type="protein sequence ID" value="KAJ4773886.1"/>
    <property type="molecule type" value="Genomic_DNA"/>
</dbReference>
<evidence type="ECO:0000256" key="1">
    <source>
        <dbReference type="SAM" id="SignalP"/>
    </source>
</evidence>
<name>A0AAV8E352_9POAL</name>
<accession>A0AAV8E352</accession>
<gene>
    <name evidence="3" type="ORF">LUZ62_058143</name>
</gene>